<keyword evidence="3" id="KW-1185">Reference proteome</keyword>
<name>B6Q312_TALMQ</name>
<dbReference type="AlphaFoldDB" id="B6Q312"/>
<proteinExistence type="predicted"/>
<organism evidence="2 3">
    <name type="scientific">Talaromyces marneffei (strain ATCC 18224 / CBS 334.59 / QM 7333)</name>
    <name type="common">Penicillium marneffei</name>
    <dbReference type="NCBI Taxonomy" id="441960"/>
    <lineage>
        <taxon>Eukaryota</taxon>
        <taxon>Fungi</taxon>
        <taxon>Dikarya</taxon>
        <taxon>Ascomycota</taxon>
        <taxon>Pezizomycotina</taxon>
        <taxon>Eurotiomycetes</taxon>
        <taxon>Eurotiomycetidae</taxon>
        <taxon>Eurotiales</taxon>
        <taxon>Trichocomaceae</taxon>
        <taxon>Talaromyces</taxon>
        <taxon>Talaromyces sect. Talaromyces</taxon>
    </lineage>
</organism>
<gene>
    <name evidence="2" type="ORF">PMAA_019010</name>
</gene>
<feature type="compositionally biased region" description="Polar residues" evidence="1">
    <location>
        <begin position="28"/>
        <end position="39"/>
    </location>
</feature>
<reference evidence="3" key="1">
    <citation type="journal article" date="2015" name="Genome Announc.">
        <title>Genome sequence of the AIDS-associated pathogen Penicillium marneffei (ATCC18224) and its near taxonomic relative Talaromyces stipitatus (ATCC10500).</title>
        <authorList>
            <person name="Nierman W.C."/>
            <person name="Fedorova-Abrams N.D."/>
            <person name="Andrianopoulos A."/>
        </authorList>
    </citation>
    <scope>NUCLEOTIDE SEQUENCE [LARGE SCALE GENOMIC DNA]</scope>
    <source>
        <strain evidence="3">ATCC 18224 / CBS 334.59 / QM 7333</strain>
    </source>
</reference>
<feature type="region of interest" description="Disordered" evidence="1">
    <location>
        <begin position="18"/>
        <end position="65"/>
    </location>
</feature>
<evidence type="ECO:0000313" key="2">
    <source>
        <dbReference type="EMBL" id="EEA26996.1"/>
    </source>
</evidence>
<evidence type="ECO:0000313" key="3">
    <source>
        <dbReference type="Proteomes" id="UP000001294"/>
    </source>
</evidence>
<dbReference type="HOGENOM" id="CLU_2869191_0_0_1"/>
<accession>B6Q312</accession>
<dbReference type="VEuPathDB" id="FungiDB:PMAA_019010"/>
<evidence type="ECO:0000256" key="1">
    <source>
        <dbReference type="SAM" id="MobiDB-lite"/>
    </source>
</evidence>
<dbReference type="EMBL" id="DS995899">
    <property type="protein sequence ID" value="EEA26996.1"/>
    <property type="molecule type" value="Genomic_DNA"/>
</dbReference>
<dbReference type="PhylomeDB" id="B6Q312"/>
<dbReference type="Proteomes" id="UP000001294">
    <property type="component" value="Unassembled WGS sequence"/>
</dbReference>
<sequence>MQTHCIYHPRIFMIMPVMPSEPQDLPPGTSSCDQTQSKGATKASAQDHLSKGPVIPHEMPPKASREEIEAKMKELNQK</sequence>
<protein>
    <submittedName>
        <fullName evidence="2">Uncharacterized protein</fullName>
    </submittedName>
</protein>